<feature type="compositionally biased region" description="Low complexity" evidence="1">
    <location>
        <begin position="822"/>
        <end position="858"/>
    </location>
</feature>
<sequence length="1276" mass="136619">MSSRISARALALTTGLAIASTSIVVPQFMGNVPSVSAATISNEDLEKYTFVKSENRNEDFIADFKRYEAVALMREVYHEATKNNYYSGEGITPAMRTAAERELQIADARQAILLLALEGNKDAQKIDVTKIGKERQTIETAKRLIDAAKSEFSKFSDVPNEEHRGYVFDRASDGLDIWLNADETNGQNSYYGTPIDDEPFAVYDHGINEERFITETMEKIAPPVDLEVVKAAANGDFDNGELASAVAANKTKLDEAYGAQESTTAPEPSESETVTPGNPGSDEECVPTGAGTSPSELSAPDRIAVAENAQIDKAFLPEFKKFEAVSFARELYKKAYDKDYYSPDSSWPYVRADDRELSGKYASLAQARQALALLAYEGNAEAKELNLEKVAVDANTTVKAEEILSPAAADARSAYWESNSPLTERRHEVFSNGLDALKTWNAAGAGAALKDNPFSVINLGVDQKYVDQAKQELEVPAEAENLSVAVKESDGSIDDSKIGEVAAANKKALTNAFGGVPCEGSEPAPEEPAGPNQPVDDDSLYYAEEDERIWVTPDDAKQAYRSDFKTFEAIADLREAYANAVQKANKDDSLQAAERLSQREADLAYSRLALAILKMEGFEEDVYDIDATAFTSNIDQAEKTLVLLKKYEDKAKRLVNLIQFNPASPKQAEKKRRAEVFEVAVRALEKQIDDLKAGDGNELKDAPFAVVDRGTTPESLTEALKQVLPPVAAKQLKVSSPAQTSDADAVSNASALEAAFGPLGTEAEEPSTPESSTPESSTPESSTPESPAPSPEPSTPESSTPESSTPESSTPESPAPSPEPSSPESSTPEPSTPESSTPEPSTPESSTPEPSTPETSTPESDDTDDECVPADSAAELSAPDRIAVAEGAQVNDAFLAEFKKFEAVSFAREIIALAFEKDYLDPKTPYPYPLANQRAKADEYAALSNARQALALLAYEGNAEAQALDVSKIGHDADVTAKAQELLQTPADEARRRALSENNDQTERRYQVFSQGLDALKAWNGADEGAALKDPVFGVVNLGVAEKFVTKAKDEIKAPAEAESLVVTAVGDDKSVDEDQFAADSKANKGKLDKAFEPEICESPSPEPSAPETSTPEPSTPETSTPESSTPETSTPESSTPEPSAPETTTPEASAPESSTPESSTPETTTPEASAPETSTPESSAPETSTPEASAPETTTPETTTPKPSTPEDPADKPDFHDEIKEYQLPIILGSIIGSIGAIGLGIVLLKTMFGGILNGTGFAGGVMRLPQLIASFFRR</sequence>
<feature type="region of interest" description="Disordered" evidence="1">
    <location>
        <begin position="257"/>
        <end position="298"/>
    </location>
</feature>
<feature type="compositionally biased region" description="Low complexity" evidence="1">
    <location>
        <begin position="1106"/>
        <end position="1203"/>
    </location>
</feature>
<dbReference type="RefSeq" id="WP_211272759.1">
    <property type="nucleotide sequence ID" value="NZ_CP009249.1"/>
</dbReference>
<evidence type="ECO:0000256" key="2">
    <source>
        <dbReference type="SAM" id="Phobius"/>
    </source>
</evidence>
<evidence type="ECO:0000313" key="4">
    <source>
        <dbReference type="EMBL" id="APT91667.1"/>
    </source>
</evidence>
<dbReference type="AlphaFoldDB" id="A0A1L7D0P9"/>
<feature type="compositionally biased region" description="Low complexity" evidence="1">
    <location>
        <begin position="768"/>
        <end position="785"/>
    </location>
</feature>
<feature type="chain" id="PRO_5039091204" evidence="3">
    <location>
        <begin position="20"/>
        <end position="1276"/>
    </location>
</feature>
<name>A0A1L7D0P9_9CORY</name>
<feature type="region of interest" description="Disordered" evidence="1">
    <location>
        <begin position="514"/>
        <end position="537"/>
    </location>
</feature>
<feature type="region of interest" description="Disordered" evidence="1">
    <location>
        <begin position="759"/>
        <end position="879"/>
    </location>
</feature>
<proteinExistence type="predicted"/>
<feature type="region of interest" description="Disordered" evidence="1">
    <location>
        <begin position="1076"/>
        <end position="1216"/>
    </location>
</feature>
<dbReference type="STRING" id="161895.CPHO_00570"/>
<evidence type="ECO:0000313" key="5">
    <source>
        <dbReference type="Proteomes" id="UP000185491"/>
    </source>
</evidence>
<reference evidence="4 5" key="1">
    <citation type="submission" date="2014-08" db="EMBL/GenBank/DDBJ databases">
        <title>Complete genome sequence of Corynebacterium phocae M408/89/1(T)(=DSM 44612(T)), isolated from the common seal (Phoca vitulina).</title>
        <authorList>
            <person name="Ruckert C."/>
            <person name="Albersmeier A."/>
            <person name="Winkler A."/>
            <person name="Kalinowski J."/>
        </authorList>
    </citation>
    <scope>NUCLEOTIDE SEQUENCE [LARGE SCALE GENOMIC DNA]</scope>
    <source>
        <strain evidence="4 5">M408/89/1</strain>
    </source>
</reference>
<evidence type="ECO:0000256" key="1">
    <source>
        <dbReference type="SAM" id="MobiDB-lite"/>
    </source>
</evidence>
<gene>
    <name evidence="4" type="ORF">CPHO_00570</name>
</gene>
<feature type="compositionally biased region" description="Low complexity" evidence="1">
    <location>
        <begin position="261"/>
        <end position="276"/>
    </location>
</feature>
<feature type="transmembrane region" description="Helical" evidence="2">
    <location>
        <begin position="1223"/>
        <end position="1246"/>
    </location>
</feature>
<feature type="signal peptide" evidence="3">
    <location>
        <begin position="1"/>
        <end position="19"/>
    </location>
</feature>
<feature type="compositionally biased region" description="Acidic residues" evidence="1">
    <location>
        <begin position="859"/>
        <end position="868"/>
    </location>
</feature>
<dbReference type="Proteomes" id="UP000185491">
    <property type="component" value="Chromosome"/>
</dbReference>
<keyword evidence="3" id="KW-0732">Signal</keyword>
<feature type="compositionally biased region" description="Low complexity" evidence="1">
    <location>
        <begin position="795"/>
        <end position="812"/>
    </location>
</feature>
<dbReference type="EMBL" id="CP009249">
    <property type="protein sequence ID" value="APT91667.1"/>
    <property type="molecule type" value="Genomic_DNA"/>
</dbReference>
<keyword evidence="2" id="KW-0472">Membrane</keyword>
<keyword evidence="2" id="KW-1133">Transmembrane helix</keyword>
<accession>A0A1L7D0P9</accession>
<feature type="compositionally biased region" description="Basic and acidic residues" evidence="1">
    <location>
        <begin position="1082"/>
        <end position="1093"/>
    </location>
</feature>
<organism evidence="4 5">
    <name type="scientific">Corynebacterium phocae</name>
    <dbReference type="NCBI Taxonomy" id="161895"/>
    <lineage>
        <taxon>Bacteria</taxon>
        <taxon>Bacillati</taxon>
        <taxon>Actinomycetota</taxon>
        <taxon>Actinomycetes</taxon>
        <taxon>Mycobacteriales</taxon>
        <taxon>Corynebacteriaceae</taxon>
        <taxon>Corynebacterium</taxon>
    </lineage>
</organism>
<feature type="compositionally biased region" description="Low complexity" evidence="1">
    <location>
        <begin position="519"/>
        <end position="530"/>
    </location>
</feature>
<evidence type="ECO:0000256" key="3">
    <source>
        <dbReference type="SAM" id="SignalP"/>
    </source>
</evidence>
<protein>
    <submittedName>
        <fullName evidence="4">Uncharacterized protein</fullName>
    </submittedName>
</protein>
<keyword evidence="5" id="KW-1185">Reference proteome</keyword>
<dbReference type="KEGG" id="cpho:CPHO_00570"/>
<keyword evidence="2" id="KW-0812">Transmembrane</keyword>